<proteinExistence type="predicted"/>
<dbReference type="EMBL" id="JADYXP020000009">
    <property type="protein sequence ID" value="KAL0117254.1"/>
    <property type="molecule type" value="Genomic_DNA"/>
</dbReference>
<gene>
    <name evidence="1" type="ORF">PUN28_010236</name>
</gene>
<organism evidence="1 2">
    <name type="scientific">Cardiocondyla obscurior</name>
    <dbReference type="NCBI Taxonomy" id="286306"/>
    <lineage>
        <taxon>Eukaryota</taxon>
        <taxon>Metazoa</taxon>
        <taxon>Ecdysozoa</taxon>
        <taxon>Arthropoda</taxon>
        <taxon>Hexapoda</taxon>
        <taxon>Insecta</taxon>
        <taxon>Pterygota</taxon>
        <taxon>Neoptera</taxon>
        <taxon>Endopterygota</taxon>
        <taxon>Hymenoptera</taxon>
        <taxon>Apocrita</taxon>
        <taxon>Aculeata</taxon>
        <taxon>Formicoidea</taxon>
        <taxon>Formicidae</taxon>
        <taxon>Myrmicinae</taxon>
        <taxon>Cardiocondyla</taxon>
    </lineage>
</organism>
<protein>
    <recommendedName>
        <fullName evidence="3">Ribosomal protein S14</fullName>
    </recommendedName>
</protein>
<dbReference type="Proteomes" id="UP001430953">
    <property type="component" value="Unassembled WGS sequence"/>
</dbReference>
<keyword evidence="2" id="KW-1185">Reference proteome</keyword>
<name>A0AAW2FR81_9HYME</name>
<evidence type="ECO:0000313" key="1">
    <source>
        <dbReference type="EMBL" id="KAL0117254.1"/>
    </source>
</evidence>
<evidence type="ECO:0008006" key="3">
    <source>
        <dbReference type="Google" id="ProtNLM"/>
    </source>
</evidence>
<evidence type="ECO:0000313" key="2">
    <source>
        <dbReference type="Proteomes" id="UP001430953"/>
    </source>
</evidence>
<comment type="caution">
    <text evidence="1">The sequence shown here is derived from an EMBL/GenBank/DDBJ whole genome shotgun (WGS) entry which is preliminary data.</text>
</comment>
<sequence>MFSARELKKKTRSSCIEIYSLLRNCRRRIAFRIVTSYVQTAGITRTSSPTRTYTRARARNNRCKFFFIESNRGSLADRRKMSRIHSWKM</sequence>
<accession>A0AAW2FR81</accession>
<reference evidence="1 2" key="1">
    <citation type="submission" date="2023-03" db="EMBL/GenBank/DDBJ databases">
        <title>High recombination rates correlate with genetic variation in Cardiocondyla obscurior ants.</title>
        <authorList>
            <person name="Errbii M."/>
        </authorList>
    </citation>
    <scope>NUCLEOTIDE SEQUENCE [LARGE SCALE GENOMIC DNA]</scope>
    <source>
        <strain evidence="1">Alpha-2009</strain>
        <tissue evidence="1">Whole body</tissue>
    </source>
</reference>
<dbReference type="AlphaFoldDB" id="A0AAW2FR81"/>